<name>A0A840PND1_9ACTN</name>
<evidence type="ECO:0000313" key="1">
    <source>
        <dbReference type="EMBL" id="MBB5139291.1"/>
    </source>
</evidence>
<dbReference type="Pfam" id="PF17914">
    <property type="entry name" value="HopA1"/>
    <property type="match status" value="1"/>
</dbReference>
<protein>
    <submittedName>
        <fullName evidence="1">Uncharacterized protein</fullName>
    </submittedName>
</protein>
<dbReference type="InterPro" id="IPR040871">
    <property type="entry name" value="HopA1"/>
</dbReference>
<organism evidence="1 2">
    <name type="scientific">Thermocatellispora tengchongensis</name>
    <dbReference type="NCBI Taxonomy" id="1073253"/>
    <lineage>
        <taxon>Bacteria</taxon>
        <taxon>Bacillati</taxon>
        <taxon>Actinomycetota</taxon>
        <taxon>Actinomycetes</taxon>
        <taxon>Streptosporangiales</taxon>
        <taxon>Streptosporangiaceae</taxon>
        <taxon>Thermocatellispora</taxon>
    </lineage>
</organism>
<dbReference type="AlphaFoldDB" id="A0A840PND1"/>
<keyword evidence="2" id="KW-1185">Reference proteome</keyword>
<reference evidence="1 2" key="1">
    <citation type="submission" date="2020-08" db="EMBL/GenBank/DDBJ databases">
        <title>Genomic Encyclopedia of Type Strains, Phase IV (KMG-IV): sequencing the most valuable type-strain genomes for metagenomic binning, comparative biology and taxonomic classification.</title>
        <authorList>
            <person name="Goeker M."/>
        </authorList>
    </citation>
    <scope>NUCLEOTIDE SEQUENCE [LARGE SCALE GENOMIC DNA]</scope>
    <source>
        <strain evidence="1 2">DSM 45615</strain>
    </source>
</reference>
<accession>A0A840PND1</accession>
<sequence length="319" mass="35050">MVTADQISPALLAAVRQVTVAPDRLSAVVGTRDIQADDPPELRRMLADAFYEILHAGQDTHDRRFPLRIRDEEFERVLDQAVPHRETVAPAVVCAAERETEAGRQLLVELAGVRVWMPLDRIRHAERKLAAGDVVTVTTTSRRPALSPGFFLVDGARPRRSGNVLRVYVHIADWDGSPEIWGRVLTHLEREQVAYRAKVLSSKHLYPRQDALVVYLDSEFRQAAKSVADLVRGMAGVGSGTSLFAERLAPGVAMAWEPGDRRPGMDALSFGQHRASVLAQVLVDTSGEEDTLIAAIRSSFIEANIDPGDPSRNLDSPAS</sequence>
<evidence type="ECO:0000313" key="2">
    <source>
        <dbReference type="Proteomes" id="UP000578449"/>
    </source>
</evidence>
<proteinExistence type="predicted"/>
<gene>
    <name evidence="1" type="ORF">HNP84_009054</name>
</gene>
<dbReference type="EMBL" id="JACHGN010000028">
    <property type="protein sequence ID" value="MBB5139291.1"/>
    <property type="molecule type" value="Genomic_DNA"/>
</dbReference>
<comment type="caution">
    <text evidence="1">The sequence shown here is derived from an EMBL/GenBank/DDBJ whole genome shotgun (WGS) entry which is preliminary data.</text>
</comment>
<dbReference type="Proteomes" id="UP000578449">
    <property type="component" value="Unassembled WGS sequence"/>
</dbReference>
<dbReference type="RefSeq" id="WP_185056123.1">
    <property type="nucleotide sequence ID" value="NZ_BAABIX010000026.1"/>
</dbReference>